<accession>A0A558EWD5</accession>
<name>A0A558EWD5_9GAMM</name>
<comment type="caution">
    <text evidence="2">The sequence shown here is derived from an EMBL/GenBank/DDBJ whole genome shotgun (WGS) entry which is preliminary data.</text>
</comment>
<keyword evidence="1" id="KW-0732">Signal</keyword>
<dbReference type="Proteomes" id="UP000316981">
    <property type="component" value="Unassembled WGS sequence"/>
</dbReference>
<feature type="signal peptide" evidence="1">
    <location>
        <begin position="1"/>
        <end position="18"/>
    </location>
</feature>
<proteinExistence type="predicted"/>
<dbReference type="RefSeq" id="WP_005243393.1">
    <property type="nucleotide sequence ID" value="NZ_BGNT01000020.1"/>
</dbReference>
<evidence type="ECO:0000313" key="3">
    <source>
        <dbReference type="Proteomes" id="UP000316981"/>
    </source>
</evidence>
<organism evidence="2 3">
    <name type="scientific">Acinetobacter colistiniresistens</name>
    <dbReference type="NCBI Taxonomy" id="280145"/>
    <lineage>
        <taxon>Bacteria</taxon>
        <taxon>Pseudomonadati</taxon>
        <taxon>Pseudomonadota</taxon>
        <taxon>Gammaproteobacteria</taxon>
        <taxon>Moraxellales</taxon>
        <taxon>Moraxellaceae</taxon>
        <taxon>Acinetobacter</taxon>
    </lineage>
</organism>
<evidence type="ECO:0000313" key="2">
    <source>
        <dbReference type="EMBL" id="TVT77353.1"/>
    </source>
</evidence>
<feature type="chain" id="PRO_5022204402" evidence="1">
    <location>
        <begin position="19"/>
        <end position="69"/>
    </location>
</feature>
<gene>
    <name evidence="2" type="ORF">FPV60_19135</name>
</gene>
<sequence>MKKLVFILCATLSSLATAKVVTWESLTRVEACTGAKQLLETTGGGKPKSDCDCSKNSNGTWVCAAESRD</sequence>
<protein>
    <submittedName>
        <fullName evidence="2">Uncharacterized protein</fullName>
    </submittedName>
</protein>
<dbReference type="AlphaFoldDB" id="A0A558EWD5"/>
<evidence type="ECO:0000256" key="1">
    <source>
        <dbReference type="SAM" id="SignalP"/>
    </source>
</evidence>
<reference evidence="2 3" key="1">
    <citation type="submission" date="2019-07" db="EMBL/GenBank/DDBJ databases">
        <title>Draft Genome Sequence of the first blaOXA-58-Harboring Acinetobacter colistiniresistens clinical isolate from Brazil.</title>
        <authorList>
            <person name="Favaro L.S."/>
            <person name="Paula-Petroli S.B."/>
            <person name="Moura C.F."/>
            <person name="Tognim M.C.B."/>
            <person name="Venancio E.J."/>
            <person name="Yamada-Ogatta S.F."/>
            <person name="Carrara-Marroni F.E."/>
        </authorList>
    </citation>
    <scope>NUCLEOTIDE SEQUENCE [LARGE SCALE GENOMIC DNA]</scope>
    <source>
        <strain evidence="2 3">DL</strain>
    </source>
</reference>
<dbReference type="EMBL" id="VMTP01000100">
    <property type="protein sequence ID" value="TVT77353.1"/>
    <property type="molecule type" value="Genomic_DNA"/>
</dbReference>